<evidence type="ECO:0000313" key="3">
    <source>
        <dbReference type="EMBL" id="GIX68614.1"/>
    </source>
</evidence>
<gene>
    <name evidence="3" type="ORF">CDAR_47471</name>
</gene>
<sequence length="97" mass="10946">MMTAAIHQGRRNNSINRGRGRGDRPTSKSVRYFIASEVTSKFLFFMPASAKETFSLSLVIFHYCNGVTSVVSVYLSLFLLSFAISIVHQEKIGNYYL</sequence>
<proteinExistence type="predicted"/>
<feature type="region of interest" description="Disordered" evidence="1">
    <location>
        <begin position="1"/>
        <end position="26"/>
    </location>
</feature>
<dbReference type="EMBL" id="BPLQ01000191">
    <property type="protein sequence ID" value="GIX68614.1"/>
    <property type="molecule type" value="Genomic_DNA"/>
</dbReference>
<organism evidence="3 4">
    <name type="scientific">Caerostris darwini</name>
    <dbReference type="NCBI Taxonomy" id="1538125"/>
    <lineage>
        <taxon>Eukaryota</taxon>
        <taxon>Metazoa</taxon>
        <taxon>Ecdysozoa</taxon>
        <taxon>Arthropoda</taxon>
        <taxon>Chelicerata</taxon>
        <taxon>Arachnida</taxon>
        <taxon>Araneae</taxon>
        <taxon>Araneomorphae</taxon>
        <taxon>Entelegynae</taxon>
        <taxon>Araneoidea</taxon>
        <taxon>Araneidae</taxon>
        <taxon>Caerostris</taxon>
    </lineage>
</organism>
<evidence type="ECO:0000256" key="1">
    <source>
        <dbReference type="SAM" id="MobiDB-lite"/>
    </source>
</evidence>
<dbReference type="AlphaFoldDB" id="A0AAV4M993"/>
<evidence type="ECO:0000256" key="2">
    <source>
        <dbReference type="SAM" id="Phobius"/>
    </source>
</evidence>
<comment type="caution">
    <text evidence="3">The sequence shown here is derived from an EMBL/GenBank/DDBJ whole genome shotgun (WGS) entry which is preliminary data.</text>
</comment>
<feature type="transmembrane region" description="Helical" evidence="2">
    <location>
        <begin position="60"/>
        <end position="87"/>
    </location>
</feature>
<name>A0AAV4M993_9ARAC</name>
<keyword evidence="4" id="KW-1185">Reference proteome</keyword>
<protein>
    <submittedName>
        <fullName evidence="3">Uncharacterized protein</fullName>
    </submittedName>
</protein>
<keyword evidence="2" id="KW-0472">Membrane</keyword>
<accession>A0AAV4M993</accession>
<reference evidence="3 4" key="1">
    <citation type="submission" date="2021-06" db="EMBL/GenBank/DDBJ databases">
        <title>Caerostris darwini draft genome.</title>
        <authorList>
            <person name="Kono N."/>
            <person name="Arakawa K."/>
        </authorList>
    </citation>
    <scope>NUCLEOTIDE SEQUENCE [LARGE SCALE GENOMIC DNA]</scope>
</reference>
<dbReference type="Proteomes" id="UP001054837">
    <property type="component" value="Unassembled WGS sequence"/>
</dbReference>
<keyword evidence="2" id="KW-1133">Transmembrane helix</keyword>
<keyword evidence="2" id="KW-0812">Transmembrane</keyword>
<evidence type="ECO:0000313" key="4">
    <source>
        <dbReference type="Proteomes" id="UP001054837"/>
    </source>
</evidence>